<keyword evidence="7" id="KW-0690">Ribosome biogenesis</keyword>
<evidence type="ECO:0000256" key="5">
    <source>
        <dbReference type="ARBA" id="ARBA00022801"/>
    </source>
</evidence>
<keyword evidence="6 7" id="KW-0862">Zinc</keyword>
<dbReference type="Gene3D" id="3.40.390.30">
    <property type="entry name" value="Metalloproteases ('zincins'), catalytic domain"/>
    <property type="match status" value="1"/>
</dbReference>
<comment type="subcellular location">
    <subcellularLocation>
        <location evidence="7">Cytoplasm</location>
    </subcellularLocation>
</comment>
<feature type="binding site" evidence="7">
    <location>
        <position position="104"/>
    </location>
    <ligand>
        <name>Zn(2+)</name>
        <dbReference type="ChEBI" id="CHEBI:29105"/>
        <note>catalytic</note>
    </ligand>
</feature>
<proteinExistence type="inferred from homology"/>
<dbReference type="AlphaFoldDB" id="A0A4Q1AN48"/>
<dbReference type="PANTHER" id="PTHR46986:SF1">
    <property type="entry name" value="ENDORIBONUCLEASE YBEY, CHLOROPLASTIC"/>
    <property type="match status" value="1"/>
</dbReference>
<keyword evidence="7" id="KW-0963">Cytoplasm</keyword>
<dbReference type="GO" id="GO:0005737">
    <property type="term" value="C:cytoplasm"/>
    <property type="evidence" value="ECO:0007669"/>
    <property type="project" value="UniProtKB-SubCell"/>
</dbReference>
<dbReference type="InterPro" id="IPR002036">
    <property type="entry name" value="YbeY"/>
</dbReference>
<reference evidence="8 9" key="1">
    <citation type="submission" date="2017-10" db="EMBL/GenBank/DDBJ databases">
        <title>Genomics of the genus Arcobacter.</title>
        <authorList>
            <person name="Perez-Cataluna A."/>
            <person name="Figueras M.J."/>
        </authorList>
    </citation>
    <scope>NUCLEOTIDE SEQUENCE [LARGE SCALE GENOMIC DNA]</scope>
    <source>
        <strain evidence="8 9">CECT 8441</strain>
    </source>
</reference>
<comment type="function">
    <text evidence="7">Single strand-specific metallo-endoribonuclease involved in late-stage 70S ribosome quality control and in maturation of the 3' terminus of the 16S rRNA.</text>
</comment>
<keyword evidence="4 7" id="KW-0255">Endonuclease</keyword>
<keyword evidence="3 7" id="KW-0479">Metal-binding</keyword>
<evidence type="ECO:0000256" key="2">
    <source>
        <dbReference type="ARBA" id="ARBA00022722"/>
    </source>
</evidence>
<dbReference type="GO" id="GO:0008270">
    <property type="term" value="F:zinc ion binding"/>
    <property type="evidence" value="ECO:0007669"/>
    <property type="project" value="UniProtKB-UniRule"/>
</dbReference>
<feature type="binding site" evidence="7">
    <location>
        <position position="100"/>
    </location>
    <ligand>
        <name>Zn(2+)</name>
        <dbReference type="ChEBI" id="CHEBI:29105"/>
        <note>catalytic</note>
    </ligand>
</feature>
<comment type="caution">
    <text evidence="8">The sequence shown here is derived from an EMBL/GenBank/DDBJ whole genome shotgun (WGS) entry which is preliminary data.</text>
</comment>
<dbReference type="RefSeq" id="WP_129086416.1">
    <property type="nucleotide sequence ID" value="NZ_CP053836.1"/>
</dbReference>
<sequence length="139" mass="16126">MIDFDNQTDVKIDISTLEEIAEDSTSKDIELLVVNNETIKELNKEYRNIDKATDVLSFPLEFEMENMPLGSIVISIDFVEEKAKEYGHTFDDELKLLFIHGLLHLLGFDHEVDNGEHREEEERLIEKYNLPSSLIVRNS</sequence>
<keyword evidence="9" id="KW-1185">Reference proteome</keyword>
<dbReference type="HAMAP" id="MF_00009">
    <property type="entry name" value="Endoribonucl_YbeY"/>
    <property type="match status" value="1"/>
</dbReference>
<dbReference type="PROSITE" id="PS01306">
    <property type="entry name" value="UPF0054"/>
    <property type="match status" value="1"/>
</dbReference>
<dbReference type="EMBL" id="PDKK01000002">
    <property type="protein sequence ID" value="RXK07534.1"/>
    <property type="molecule type" value="Genomic_DNA"/>
</dbReference>
<dbReference type="Pfam" id="PF02130">
    <property type="entry name" value="YbeY"/>
    <property type="match status" value="1"/>
</dbReference>
<dbReference type="InterPro" id="IPR020549">
    <property type="entry name" value="YbeY_CS"/>
</dbReference>
<dbReference type="EC" id="3.1.-.-" evidence="7"/>
<evidence type="ECO:0000313" key="8">
    <source>
        <dbReference type="EMBL" id="RXK07534.1"/>
    </source>
</evidence>
<dbReference type="InterPro" id="IPR023091">
    <property type="entry name" value="MetalPrtase_cat_dom_sf_prd"/>
</dbReference>
<dbReference type="GO" id="GO:0004521">
    <property type="term" value="F:RNA endonuclease activity"/>
    <property type="evidence" value="ECO:0007669"/>
    <property type="project" value="UniProtKB-UniRule"/>
</dbReference>
<keyword evidence="2 7" id="KW-0540">Nuclease</keyword>
<evidence type="ECO:0000256" key="4">
    <source>
        <dbReference type="ARBA" id="ARBA00022759"/>
    </source>
</evidence>
<comment type="similarity">
    <text evidence="1 7">Belongs to the endoribonuclease YbeY family.</text>
</comment>
<gene>
    <name evidence="7" type="primary">ybeY</name>
    <name evidence="8" type="ORF">CRV07_03470</name>
</gene>
<dbReference type="GO" id="GO:0004222">
    <property type="term" value="F:metalloendopeptidase activity"/>
    <property type="evidence" value="ECO:0007669"/>
    <property type="project" value="InterPro"/>
</dbReference>
<dbReference type="GO" id="GO:0006364">
    <property type="term" value="P:rRNA processing"/>
    <property type="evidence" value="ECO:0007669"/>
    <property type="project" value="UniProtKB-UniRule"/>
</dbReference>
<evidence type="ECO:0000256" key="1">
    <source>
        <dbReference type="ARBA" id="ARBA00010875"/>
    </source>
</evidence>
<name>A0A4Q1AN48_9BACT</name>
<evidence type="ECO:0000256" key="7">
    <source>
        <dbReference type="HAMAP-Rule" id="MF_00009"/>
    </source>
</evidence>
<dbReference type="NCBIfam" id="TIGR00043">
    <property type="entry name" value="rRNA maturation RNase YbeY"/>
    <property type="match status" value="1"/>
</dbReference>
<evidence type="ECO:0000256" key="3">
    <source>
        <dbReference type="ARBA" id="ARBA00022723"/>
    </source>
</evidence>
<dbReference type="PANTHER" id="PTHR46986">
    <property type="entry name" value="ENDORIBONUCLEASE YBEY, CHLOROPLASTIC"/>
    <property type="match status" value="1"/>
</dbReference>
<comment type="cofactor">
    <cofactor evidence="7">
        <name>Zn(2+)</name>
        <dbReference type="ChEBI" id="CHEBI:29105"/>
    </cofactor>
    <text evidence="7">Binds 1 zinc ion.</text>
</comment>
<evidence type="ECO:0000256" key="6">
    <source>
        <dbReference type="ARBA" id="ARBA00022833"/>
    </source>
</evidence>
<dbReference type="SUPFAM" id="SSF55486">
    <property type="entry name" value="Metalloproteases ('zincins'), catalytic domain"/>
    <property type="match status" value="1"/>
</dbReference>
<evidence type="ECO:0000313" key="9">
    <source>
        <dbReference type="Proteomes" id="UP000289758"/>
    </source>
</evidence>
<accession>A0A4Q1AN48</accession>
<keyword evidence="5 7" id="KW-0378">Hydrolase</keyword>
<keyword evidence="7" id="KW-0698">rRNA processing</keyword>
<dbReference type="Proteomes" id="UP000289758">
    <property type="component" value="Unassembled WGS sequence"/>
</dbReference>
<organism evidence="8 9">
    <name type="scientific">Halarcobacter ebronensis</name>
    <dbReference type="NCBI Taxonomy" id="1462615"/>
    <lineage>
        <taxon>Bacteria</taxon>
        <taxon>Pseudomonadati</taxon>
        <taxon>Campylobacterota</taxon>
        <taxon>Epsilonproteobacteria</taxon>
        <taxon>Campylobacterales</taxon>
        <taxon>Arcobacteraceae</taxon>
        <taxon>Halarcobacter</taxon>
    </lineage>
</organism>
<protein>
    <recommendedName>
        <fullName evidence="7">Endoribonuclease YbeY</fullName>
        <ecNumber evidence="7">3.1.-.-</ecNumber>
    </recommendedName>
</protein>
<dbReference type="OrthoDB" id="9807740at2"/>
<feature type="binding site" evidence="7">
    <location>
        <position position="110"/>
    </location>
    <ligand>
        <name>Zn(2+)</name>
        <dbReference type="ChEBI" id="CHEBI:29105"/>
        <note>catalytic</note>
    </ligand>
</feature>